<evidence type="ECO:0000313" key="10">
    <source>
        <dbReference type="Proteomes" id="UP000010847"/>
    </source>
</evidence>
<dbReference type="Proteomes" id="UP000010847">
    <property type="component" value="Chromosome"/>
</dbReference>
<keyword evidence="10" id="KW-1185">Reference proteome</keyword>
<evidence type="ECO:0000259" key="7">
    <source>
        <dbReference type="Pfam" id="PF04024"/>
    </source>
</evidence>
<evidence type="ECO:0000256" key="4">
    <source>
        <dbReference type="ARBA" id="ARBA00022989"/>
    </source>
</evidence>
<dbReference type="KEGG" id="dmt:DESME_03640"/>
<feature type="transmembrane region" description="Helical" evidence="6">
    <location>
        <begin position="129"/>
        <end position="146"/>
    </location>
</feature>
<dbReference type="OrthoDB" id="9815286at2"/>
<dbReference type="Pfam" id="PF04024">
    <property type="entry name" value="PspC"/>
    <property type="match status" value="1"/>
</dbReference>
<gene>
    <name evidence="9" type="ORF">DESME_03640</name>
</gene>
<dbReference type="InterPro" id="IPR043726">
    <property type="entry name" value="LiaI-LiaF-like_TM1"/>
</dbReference>
<feature type="domain" description="LiaI-LiaF-like transmembrane region" evidence="8">
    <location>
        <begin position="106"/>
        <end position="145"/>
    </location>
</feature>
<reference evidence="9 10" key="1">
    <citation type="submission" date="2013-12" db="EMBL/GenBank/DDBJ databases">
        <authorList>
            <consortium name="DOE Joint Genome Institute"/>
            <person name="Smidt H."/>
            <person name="Huntemann M."/>
            <person name="Han J."/>
            <person name="Chen A."/>
            <person name="Kyrpides N."/>
            <person name="Mavromatis K."/>
            <person name="Markowitz V."/>
            <person name="Palaniappan K."/>
            <person name="Ivanova N."/>
            <person name="Schaumberg A."/>
            <person name="Pati A."/>
            <person name="Liolios K."/>
            <person name="Nordberg H.P."/>
            <person name="Cantor M.N."/>
            <person name="Hua S.X."/>
            <person name="Woyke T."/>
        </authorList>
    </citation>
    <scope>NUCLEOTIDE SEQUENCE [LARGE SCALE GENOMIC DNA]</scope>
    <source>
        <strain evidence="10">DSM 15288</strain>
    </source>
</reference>
<dbReference type="InterPro" id="IPR052027">
    <property type="entry name" value="PspC"/>
</dbReference>
<comment type="subcellular location">
    <subcellularLocation>
        <location evidence="1">Cell membrane</location>
        <topology evidence="1">Single-pass membrane protein</topology>
    </subcellularLocation>
</comment>
<dbReference type="STRING" id="871968.DESME_03640"/>
<dbReference type="eggNOG" id="COG1983">
    <property type="taxonomic scope" value="Bacteria"/>
</dbReference>
<dbReference type="InterPro" id="IPR007168">
    <property type="entry name" value="Phageshock_PspC_N"/>
</dbReference>
<keyword evidence="2" id="KW-1003">Cell membrane</keyword>
<evidence type="ECO:0000259" key="8">
    <source>
        <dbReference type="Pfam" id="PF18917"/>
    </source>
</evidence>
<feature type="transmembrane region" description="Helical" evidence="6">
    <location>
        <begin position="31"/>
        <end position="57"/>
    </location>
</feature>
<evidence type="ECO:0000256" key="5">
    <source>
        <dbReference type="ARBA" id="ARBA00023136"/>
    </source>
</evidence>
<evidence type="ECO:0000313" key="9">
    <source>
        <dbReference type="EMBL" id="AHF06248.1"/>
    </source>
</evidence>
<evidence type="ECO:0000256" key="2">
    <source>
        <dbReference type="ARBA" id="ARBA00022475"/>
    </source>
</evidence>
<evidence type="ECO:0000256" key="3">
    <source>
        <dbReference type="ARBA" id="ARBA00022692"/>
    </source>
</evidence>
<dbReference type="Pfam" id="PF18917">
    <property type="entry name" value="LiaI-LiaF-like_TM1"/>
    <property type="match status" value="1"/>
</dbReference>
<keyword evidence="3 6" id="KW-0812">Transmembrane</keyword>
<protein>
    <submittedName>
        <fullName evidence="9">Stress-responsive transcriptional regulator</fullName>
    </submittedName>
</protein>
<dbReference type="AlphaFoldDB" id="W0E9R1"/>
<evidence type="ECO:0000256" key="1">
    <source>
        <dbReference type="ARBA" id="ARBA00004162"/>
    </source>
</evidence>
<dbReference type="EMBL" id="CP007032">
    <property type="protein sequence ID" value="AHF06248.1"/>
    <property type="molecule type" value="Genomic_DNA"/>
</dbReference>
<name>W0E9R1_9FIRM</name>
<dbReference type="PANTHER" id="PTHR33885">
    <property type="entry name" value="PHAGE SHOCK PROTEIN C"/>
    <property type="match status" value="1"/>
</dbReference>
<dbReference type="PANTHER" id="PTHR33885:SF3">
    <property type="entry name" value="PHAGE SHOCK PROTEIN C"/>
    <property type="match status" value="1"/>
</dbReference>
<accession>W0E9R1</accession>
<evidence type="ECO:0000256" key="6">
    <source>
        <dbReference type="SAM" id="Phobius"/>
    </source>
</evidence>
<dbReference type="HOGENOM" id="CLU_099432_0_1_9"/>
<dbReference type="GO" id="GO:0005886">
    <property type="term" value="C:plasma membrane"/>
    <property type="evidence" value="ECO:0007669"/>
    <property type="project" value="UniProtKB-SubCell"/>
</dbReference>
<proteinExistence type="predicted"/>
<dbReference type="RefSeq" id="WP_006715256.1">
    <property type="nucleotide sequence ID" value="NZ_CP007032.1"/>
</dbReference>
<keyword evidence="4 6" id="KW-1133">Transmembrane helix</keyword>
<organism evidence="9 10">
    <name type="scientific">Desulfitobacterium metallireducens DSM 15288</name>
    <dbReference type="NCBI Taxonomy" id="871968"/>
    <lineage>
        <taxon>Bacteria</taxon>
        <taxon>Bacillati</taxon>
        <taxon>Bacillota</taxon>
        <taxon>Clostridia</taxon>
        <taxon>Eubacteriales</taxon>
        <taxon>Desulfitobacteriaceae</taxon>
        <taxon>Desulfitobacterium</taxon>
    </lineage>
</organism>
<feature type="domain" description="Phage shock protein PspC N-terminal" evidence="7">
    <location>
        <begin position="4"/>
        <end position="59"/>
    </location>
</feature>
<keyword evidence="5 6" id="KW-0472">Membrane</keyword>
<feature type="transmembrane region" description="Helical" evidence="6">
    <location>
        <begin position="105"/>
        <end position="123"/>
    </location>
</feature>
<sequence length="150" mass="17124">MTDKLYRSGVDKKLGGVCGGLADYFDIDATLIRLIVLITFFMGGMGFLAYILAWVIIPLNPEDQLGVHPQNVRDEIRSSVQDFSSSAQGFAEDLKATHPERRKRYVGIALIVLGILFLLEQWMPFFFDWGKMWPIFLIIIGVGVIWRRDR</sequence>